<organism evidence="3 4">
    <name type="scientific">Erwinia pyri</name>
    <dbReference type="NCBI Taxonomy" id="3062598"/>
    <lineage>
        <taxon>Bacteria</taxon>
        <taxon>Pseudomonadati</taxon>
        <taxon>Pseudomonadota</taxon>
        <taxon>Gammaproteobacteria</taxon>
        <taxon>Enterobacterales</taxon>
        <taxon>Erwiniaceae</taxon>
        <taxon>Erwinia</taxon>
    </lineage>
</organism>
<dbReference type="KEGG" id="epi:Q3V30_02980"/>
<keyword evidence="1" id="KW-1133">Transmembrane helix</keyword>
<dbReference type="InterPro" id="IPR007111">
    <property type="entry name" value="NACHT_NTPase"/>
</dbReference>
<dbReference type="AlphaFoldDB" id="A0AA50DKH4"/>
<protein>
    <submittedName>
        <fullName evidence="3">NACHT domain-containing protein</fullName>
    </submittedName>
</protein>
<dbReference type="RefSeq" id="WP_306210324.1">
    <property type="nucleotide sequence ID" value="NZ_CP132353.1"/>
</dbReference>
<feature type="transmembrane region" description="Helical" evidence="1">
    <location>
        <begin position="839"/>
        <end position="862"/>
    </location>
</feature>
<feature type="transmembrane region" description="Helical" evidence="1">
    <location>
        <begin position="785"/>
        <end position="809"/>
    </location>
</feature>
<name>A0AA50DKH4_9GAMM</name>
<keyword evidence="1" id="KW-0812">Transmembrane</keyword>
<keyword evidence="1" id="KW-0472">Membrane</keyword>
<sequence length="1020" mass="116929">MAANDGDTGTIEKVLGLAERIFNSVWSDNFTHDSWHWIILISLFLIIITIIFIIAFKTLSSVFESSAKLIDSYKSSGLPLWLNKDNKLKVKKRKQFCSVLDADLAYLAKAENWNDQYFTDLEADVETEGGYYASALNKLLKKKSFGLRKEHSLIRAITTSTERAMQLVGEPGSGKSVALRHLAKQFAEQGRKSNDKKAIVPLYINLREIELLNKEDINADSIREFILDNIRRGDADTSAFVKDNWQDYCSRGIWLFLFDSFDEIPAILHAETGSDIIKKYSQALRHFLEGMGECKGILASREFKGPEALPWKKLRILPLTGEKQDELIRNSFLDEKNMSMVRQHLASSHSSIGATPLFLTLLCRYVRDEHQPPNNDHDILFQHIDRLACREPEYLKRKYELSPEELVKGAERLARLFAEDENLSLAPTLDQIRTQLSAEEIPGDSLENLISALVDSKIGRADVPNAKHGDKRFAFAHRRYQEALFVRYLTTHPEIISPRALLTETRWREYTVTLLQTRDYEEFSDLLSHASFILSERAEKNDFIMCEEPPLPSNLIYYNWLNETAKPLLSLLQEGLAHRLQDVPYSLTSAVLNFLKPRWETGDSKDRSEVLCLGGLLPHDILVKYLVETFSHGTKSERLHAFRQAAFTQGLPEQARAAVLKMLSNQVIAAKDRADLLAIEALAARLPQDMGANIVVTRCKRLRRNLGIIKKIVPRFFMIDHFAVFMFMFSSIFNTTSFIPKNLLEKMKVNYQNVKSDFDFSFLFSILLTSWLVVSINLIKYKSTLLYFLFVIDLIMIAILFMMLSPFLVRHLGKKVSVIDLAQWLFYQVMSRKFITQTLLFLFASSIFLGVCIAIGYAFIFFAEDHISNHFKEITRGNPSAYFLIGIFIAFSTFNFFIIVKILIGTRKARSENKRSLSMLNKEKEKGGSEISIAYSADHYEQLIFWLQSDDNLMCDVHAVRVFSSFVLGTLRIENIASRDDGISRPKCLSTKKTKRALKSNEKKDNLKELRQILEDRLLK</sequence>
<reference evidence="3 4" key="1">
    <citation type="submission" date="2023-07" db="EMBL/GenBank/DDBJ databases">
        <title>Pathogenic bacteria of pear tree diseases.</title>
        <authorList>
            <person name="Zhang Z."/>
            <person name="He L."/>
            <person name="Huang R."/>
        </authorList>
    </citation>
    <scope>NUCLEOTIDE SEQUENCE [LARGE SCALE GENOMIC DNA]</scope>
    <source>
        <strain evidence="3 4">DE2</strain>
    </source>
</reference>
<dbReference type="SUPFAM" id="SSF52540">
    <property type="entry name" value="P-loop containing nucleoside triphosphate hydrolases"/>
    <property type="match status" value="1"/>
</dbReference>
<dbReference type="PANTHER" id="PTHR46312:SF2">
    <property type="entry name" value="NUCLEOTIDE-BINDING OLIGOMERIZATION DOMAIN-CONTAINING PROTEIN 2-LIKE"/>
    <property type="match status" value="1"/>
</dbReference>
<dbReference type="Pfam" id="PF05729">
    <property type="entry name" value="NACHT"/>
    <property type="match status" value="1"/>
</dbReference>
<feature type="transmembrane region" description="Helical" evidence="1">
    <location>
        <begin position="37"/>
        <end position="56"/>
    </location>
</feature>
<proteinExistence type="predicted"/>
<gene>
    <name evidence="3" type="ORF">Q3V30_02980</name>
</gene>
<accession>A0AA50DKH4</accession>
<evidence type="ECO:0000313" key="4">
    <source>
        <dbReference type="Proteomes" id="UP001228139"/>
    </source>
</evidence>
<dbReference type="Proteomes" id="UP001228139">
    <property type="component" value="Chromosome"/>
</dbReference>
<feature type="transmembrane region" description="Helical" evidence="1">
    <location>
        <begin position="760"/>
        <end position="779"/>
    </location>
</feature>
<feature type="transmembrane region" description="Helical" evidence="1">
    <location>
        <begin position="882"/>
        <end position="904"/>
    </location>
</feature>
<evidence type="ECO:0000313" key="3">
    <source>
        <dbReference type="EMBL" id="WLS79495.1"/>
    </source>
</evidence>
<evidence type="ECO:0000256" key="1">
    <source>
        <dbReference type="SAM" id="Phobius"/>
    </source>
</evidence>
<dbReference type="InterPro" id="IPR027417">
    <property type="entry name" value="P-loop_NTPase"/>
</dbReference>
<keyword evidence="4" id="KW-1185">Reference proteome</keyword>
<dbReference type="Gene3D" id="3.40.50.300">
    <property type="entry name" value="P-loop containing nucleotide triphosphate hydrolases"/>
    <property type="match status" value="1"/>
</dbReference>
<dbReference type="PANTHER" id="PTHR46312">
    <property type="entry name" value="NACHT DOMAIN-CONTAINING PROTEIN"/>
    <property type="match status" value="1"/>
</dbReference>
<dbReference type="EMBL" id="CP132353">
    <property type="protein sequence ID" value="WLS79495.1"/>
    <property type="molecule type" value="Genomic_DNA"/>
</dbReference>
<feature type="domain" description="NACHT" evidence="2">
    <location>
        <begin position="165"/>
        <end position="332"/>
    </location>
</feature>
<feature type="transmembrane region" description="Helical" evidence="1">
    <location>
        <begin position="716"/>
        <end position="739"/>
    </location>
</feature>
<evidence type="ECO:0000259" key="2">
    <source>
        <dbReference type="Pfam" id="PF05729"/>
    </source>
</evidence>